<organism evidence="1">
    <name type="scientific">hydrothermal vent metagenome</name>
    <dbReference type="NCBI Taxonomy" id="652676"/>
    <lineage>
        <taxon>unclassified sequences</taxon>
        <taxon>metagenomes</taxon>
        <taxon>ecological metagenomes</taxon>
    </lineage>
</organism>
<reference evidence="1" key="1">
    <citation type="submission" date="2018-06" db="EMBL/GenBank/DDBJ databases">
        <authorList>
            <person name="Zhirakovskaya E."/>
        </authorList>
    </citation>
    <scope>NUCLEOTIDE SEQUENCE</scope>
</reference>
<accession>A0A3B0W0V6</accession>
<dbReference type="EMBL" id="UOFC01000288">
    <property type="protein sequence ID" value="VAW49528.1"/>
    <property type="molecule type" value="Genomic_DNA"/>
</dbReference>
<evidence type="ECO:0000313" key="1">
    <source>
        <dbReference type="EMBL" id="VAW49528.1"/>
    </source>
</evidence>
<feature type="non-terminal residue" evidence="1">
    <location>
        <position position="1"/>
    </location>
</feature>
<protein>
    <submittedName>
        <fullName evidence="1">Uncharacterized protein</fullName>
    </submittedName>
</protein>
<gene>
    <name evidence="1" type="ORF">MNBD_GAMMA03-46</name>
</gene>
<dbReference type="AlphaFoldDB" id="A0A3B0W0V6"/>
<proteinExistence type="predicted"/>
<sequence>YIVALSSYQIRHGTLTPKTGVWPSNDYNELIAFCQKSYLSTIEIMTKHQEAVHQKKPDA</sequence>
<name>A0A3B0W0V6_9ZZZZ</name>